<dbReference type="Gene3D" id="2.120.10.30">
    <property type="entry name" value="TolB, C-terminal domain"/>
    <property type="match status" value="1"/>
</dbReference>
<dbReference type="GO" id="GO:0042765">
    <property type="term" value="C:GPI-anchor transamidase complex"/>
    <property type="evidence" value="ECO:0007669"/>
    <property type="project" value="InterPro"/>
</dbReference>
<dbReference type="OrthoDB" id="416344at2759"/>
<dbReference type="InterPro" id="IPR011042">
    <property type="entry name" value="6-blade_b-propeller_TolB-like"/>
</dbReference>
<evidence type="ECO:0000256" key="3">
    <source>
        <dbReference type="ARBA" id="ARBA00022801"/>
    </source>
</evidence>
<dbReference type="InterPro" id="IPR029058">
    <property type="entry name" value="AB_hydrolase_fold"/>
</dbReference>
<evidence type="ECO:0000256" key="1">
    <source>
        <dbReference type="ARBA" id="ARBA00010040"/>
    </source>
</evidence>
<dbReference type="GO" id="GO:0008236">
    <property type="term" value="F:serine-type peptidase activity"/>
    <property type="evidence" value="ECO:0007669"/>
    <property type="project" value="InterPro"/>
</dbReference>
<sequence length="1283" mass="142727">MALVLSGQGEKASPVLQLARKHCAHIGYFLGLLGFLWLLVLPTQSLSRRTYLSENAIMPGQVDVSFGSSKHLDAMQSVEHHGQDMQEVFARLGLDSEVQRIDGGGTNVHGVLRAPRSDAVEALVLAAAWDTKNGSNTQAVRLLAGLAQYAAEQVYWAKDIVFLVTDSGERGVEAWLRAYHGEGGVLHKRSGLIQAALALEMPPEGACTGLALHFEGRSGQLPNLDFLNIVKHVARQEKLPVYYHGLPDALGRASGLEQYLRSARLLLSQVRAQAVGSSVGVHAPFLRYGIDALTVVGLESGGGGRERDLVSVGRTVEGTLRSLNNLLERFHQSFFFYLLSANGGFSKNGLFISIGNYVPAAVLLVAALMFHAMDLWWRQGPDATRAESPKDRIARINKYHAFLRSTLPGSIALMVRVHVLGALLFAIPFVVPKVVVSDSTATGYMFTMFVASVTLMLHLSDAMWNPIVACDWRQLKALVAVYVAWVVALLAVMNFSLALAMFAVVGLPLMLVRAADLQTRWTRGCTLIMLAAFSPMVVLTAIRYLVGFEAVNGSSSLFRTFLNDYSLFGSPVYPLVCLVYWPWTTLGCLGSLTVLFGLTSVGAESPLNNNTKPLDIRLFYSLHYAGEPLVSPDQTRVIFTEYYYDQDQNTDTAFVNLLDISTGTVKALTPNVIGESYTAIDWLDDNHIAYTYNGSIYSKPLQENASGSVVFTPPWQAGTLSIRDSIITFISSVYPDSNLQQTSDRRAQEKKNATTSAQVYDNLWPRHWDSWMTLRKPNVFSAPLIRDEDKWSVGSEMNLMAQLPVFHDPLIRWYADEYTVDDQGKNVAFVVRNPADDMATKTNVDVYLVPTDNSEKPRLLTEAYDGIASGPVFSLDGRYLAWLQMETPGYESDIKRIYIHDIEAGTSSSIAREWDRSPDSLLWSADSQTLFALVPDQGNVLLFAVDVSSGGRKQMTTSGTILSVALAGQDRLVIQLTDQDKDTNLYAMDIQTKEQRQLTNVNSDILKDVYVGDAEDFWFAGALDEQVHGWLIKPPSFDATKKYPLAYIVHGGPQGANQKVFGFSIWDSNMYASAGFVTVMVNFHGSTGYGQKFTDSINRQWGGYPYEDLMKGLDYLLEAHSYIDSERMVALGASYGGYMINWFNGHTKRFRAMVAHDGEFNSFDDWYATDELWFPEYDIGGTPYDPKSRKNYEEFSPERFANEFSTPTLFIHGGKDYRLGVENSLGPFTLLRRKGIPARFIYFPDEGHWISKKGNEIKWFTETFRWIAEHTNTTLPYTLDASN</sequence>
<dbReference type="PANTHER" id="PTHR13304">
    <property type="entry name" value="GLYCOSYLPHOSPHATIDYLINOSITOL ANCHOR ATTACHMENT 1 PROTEIN"/>
    <property type="match status" value="1"/>
</dbReference>
<evidence type="ECO:0000256" key="5">
    <source>
        <dbReference type="SAM" id="Phobius"/>
    </source>
</evidence>
<gene>
    <name evidence="7" type="primary">dpp5_2</name>
    <name evidence="7" type="ORF">GGI15_002452</name>
</gene>
<feature type="transmembrane region" description="Helical" evidence="5">
    <location>
        <begin position="443"/>
        <end position="459"/>
    </location>
</feature>
<keyword evidence="2" id="KW-0645">Protease</keyword>
<dbReference type="GO" id="GO:0006508">
    <property type="term" value="P:proteolysis"/>
    <property type="evidence" value="ECO:0007669"/>
    <property type="project" value="UniProtKB-KW"/>
</dbReference>
<dbReference type="SUPFAM" id="SSF53474">
    <property type="entry name" value="alpha/beta-Hydrolases"/>
    <property type="match status" value="1"/>
</dbReference>
<feature type="domain" description="Peptidase S9 prolyl oligopeptidase catalytic" evidence="6">
    <location>
        <begin position="1063"/>
        <end position="1272"/>
    </location>
</feature>
<keyword evidence="5" id="KW-0812">Transmembrane</keyword>
<comment type="similarity">
    <text evidence="1">Belongs to the peptidase S9C family.</text>
</comment>
<evidence type="ECO:0000256" key="2">
    <source>
        <dbReference type="ARBA" id="ARBA00022670"/>
    </source>
</evidence>
<dbReference type="FunFam" id="3.40.50.1820:FF:000028">
    <property type="entry name" value="S9 family peptidase"/>
    <property type="match status" value="1"/>
</dbReference>
<feature type="transmembrane region" description="Helical" evidence="5">
    <location>
        <begin position="479"/>
        <end position="512"/>
    </location>
</feature>
<keyword evidence="5" id="KW-1133">Transmembrane helix</keyword>
<evidence type="ECO:0000313" key="7">
    <source>
        <dbReference type="EMBL" id="KAJ2783790.1"/>
    </source>
</evidence>
<feature type="transmembrane region" description="Helical" evidence="5">
    <location>
        <begin position="411"/>
        <end position="431"/>
    </location>
</feature>
<keyword evidence="8" id="KW-1185">Reference proteome</keyword>
<feature type="transmembrane region" description="Helical" evidence="5">
    <location>
        <begin position="24"/>
        <end position="41"/>
    </location>
</feature>
<dbReference type="InterPro" id="IPR001375">
    <property type="entry name" value="Peptidase_S9_cat"/>
</dbReference>
<evidence type="ECO:0000259" key="6">
    <source>
        <dbReference type="Pfam" id="PF00326"/>
    </source>
</evidence>
<dbReference type="Pfam" id="PF04114">
    <property type="entry name" value="Gaa1"/>
    <property type="match status" value="1"/>
</dbReference>
<keyword evidence="3" id="KW-0378">Hydrolase</keyword>
<dbReference type="PANTHER" id="PTHR13304:SF0">
    <property type="entry name" value="GLYCOSYLPHOSPHATIDYLINOSITOL ANCHOR ATTACHMENT 1 PROTEIN"/>
    <property type="match status" value="1"/>
</dbReference>
<feature type="transmembrane region" description="Helical" evidence="5">
    <location>
        <begin position="524"/>
        <end position="546"/>
    </location>
</feature>
<dbReference type="Pfam" id="PF00326">
    <property type="entry name" value="Peptidase_S9"/>
    <property type="match status" value="1"/>
</dbReference>
<dbReference type="SUPFAM" id="SSF69304">
    <property type="entry name" value="Tricorn protease N-terminal domain"/>
    <property type="match status" value="1"/>
</dbReference>
<evidence type="ECO:0000256" key="4">
    <source>
        <dbReference type="ARBA" id="ARBA00032829"/>
    </source>
</evidence>
<feature type="transmembrane region" description="Helical" evidence="5">
    <location>
        <begin position="350"/>
        <end position="372"/>
    </location>
</feature>
<evidence type="ECO:0000313" key="8">
    <source>
        <dbReference type="Proteomes" id="UP001140172"/>
    </source>
</evidence>
<dbReference type="EMBL" id="JANBUM010000131">
    <property type="protein sequence ID" value="KAJ2783790.1"/>
    <property type="molecule type" value="Genomic_DNA"/>
</dbReference>
<accession>A0A9W8HJH1</accession>
<keyword evidence="5" id="KW-0472">Membrane</keyword>
<protein>
    <recommendedName>
        <fullName evidence="4">Dipeptidyl-peptidase V</fullName>
    </recommendedName>
</protein>
<dbReference type="Gene3D" id="3.40.50.1820">
    <property type="entry name" value="alpha/beta hydrolase"/>
    <property type="match status" value="1"/>
</dbReference>
<proteinExistence type="inferred from homology"/>
<dbReference type="GO" id="GO:0016255">
    <property type="term" value="P:attachment of GPI anchor to protein"/>
    <property type="evidence" value="ECO:0007669"/>
    <property type="project" value="TreeGrafter"/>
</dbReference>
<organism evidence="7 8">
    <name type="scientific">Coemansia interrupta</name>
    <dbReference type="NCBI Taxonomy" id="1126814"/>
    <lineage>
        <taxon>Eukaryota</taxon>
        <taxon>Fungi</taxon>
        <taxon>Fungi incertae sedis</taxon>
        <taxon>Zoopagomycota</taxon>
        <taxon>Kickxellomycotina</taxon>
        <taxon>Kickxellomycetes</taxon>
        <taxon>Kickxellales</taxon>
        <taxon>Kickxellaceae</taxon>
        <taxon>Coemansia</taxon>
    </lineage>
</organism>
<dbReference type="Proteomes" id="UP001140172">
    <property type="component" value="Unassembled WGS sequence"/>
</dbReference>
<comment type="caution">
    <text evidence="7">The sequence shown here is derived from an EMBL/GenBank/DDBJ whole genome shotgun (WGS) entry which is preliminary data.</text>
</comment>
<dbReference type="InterPro" id="IPR007246">
    <property type="entry name" value="Gaa1"/>
</dbReference>
<reference evidence="7" key="1">
    <citation type="submission" date="2022-07" db="EMBL/GenBank/DDBJ databases">
        <title>Phylogenomic reconstructions and comparative analyses of Kickxellomycotina fungi.</title>
        <authorList>
            <person name="Reynolds N.K."/>
            <person name="Stajich J.E."/>
            <person name="Barry K."/>
            <person name="Grigoriev I.V."/>
            <person name="Crous P."/>
            <person name="Smith M.E."/>
        </authorList>
    </citation>
    <scope>NUCLEOTIDE SEQUENCE</scope>
    <source>
        <strain evidence="7">BCRC 34489</strain>
    </source>
</reference>
<name>A0A9W8HJH1_9FUNG</name>